<dbReference type="PROSITE" id="PS50931">
    <property type="entry name" value="HTH_LYSR"/>
    <property type="match status" value="1"/>
</dbReference>
<dbReference type="SUPFAM" id="SSF46785">
    <property type="entry name" value="Winged helix' DNA-binding domain"/>
    <property type="match status" value="1"/>
</dbReference>
<dbReference type="Pfam" id="PF00126">
    <property type="entry name" value="HTH_1"/>
    <property type="match status" value="1"/>
</dbReference>
<dbReference type="RefSeq" id="WP_345230516.1">
    <property type="nucleotide sequence ID" value="NZ_BAABIQ010000005.1"/>
</dbReference>
<keyword evidence="2" id="KW-0805">Transcription regulation</keyword>
<sequence length="312" mass="35938">MTLVQLEYIIAVDTYRSFVAAAEKCFVTQPTLSMQVQKLEESLGVRIFDRSKQPVVPTEIGEEILRQARIAVQESQKIKELVTNRKGELEGDLKIGVIPTIAPYLLPKVLGSFMEKYPKLRLHVWEYTTEKIIRELKVGLLDCGILSTPIHEPTLQEHLLFYETFVAYISKESELNKKKMVTANDVLEEKLWLLNEGHCMRNQVLNICSRKKSTHPEEAFEYNTGSIETLKRMVDTNAGVTIMPELSIGMFSVEELDQVRYFKSPEPVREISLVTQENYLKRKAIEAFRSEILAILPKRFKSRKKKEVMAID</sequence>
<keyword evidence="4" id="KW-0804">Transcription</keyword>
<accession>A0ABP9AN15</accession>
<evidence type="ECO:0000256" key="2">
    <source>
        <dbReference type="ARBA" id="ARBA00023015"/>
    </source>
</evidence>
<name>A0ABP9AN15_9SPHI</name>
<dbReference type="PRINTS" id="PR00039">
    <property type="entry name" value="HTHLYSR"/>
</dbReference>
<organism evidence="6 7">
    <name type="scientific">Olivibacter ginsenosidimutans</name>
    <dbReference type="NCBI Taxonomy" id="1176537"/>
    <lineage>
        <taxon>Bacteria</taxon>
        <taxon>Pseudomonadati</taxon>
        <taxon>Bacteroidota</taxon>
        <taxon>Sphingobacteriia</taxon>
        <taxon>Sphingobacteriales</taxon>
        <taxon>Sphingobacteriaceae</taxon>
        <taxon>Olivibacter</taxon>
    </lineage>
</organism>
<comment type="caution">
    <text evidence="6">The sequence shown here is derived from an EMBL/GenBank/DDBJ whole genome shotgun (WGS) entry which is preliminary data.</text>
</comment>
<dbReference type="Gene3D" id="1.10.10.10">
    <property type="entry name" value="Winged helix-like DNA-binding domain superfamily/Winged helix DNA-binding domain"/>
    <property type="match status" value="1"/>
</dbReference>
<dbReference type="InterPro" id="IPR036388">
    <property type="entry name" value="WH-like_DNA-bd_sf"/>
</dbReference>
<evidence type="ECO:0000313" key="7">
    <source>
        <dbReference type="Proteomes" id="UP001501411"/>
    </source>
</evidence>
<dbReference type="PANTHER" id="PTHR30419">
    <property type="entry name" value="HTH-TYPE TRANSCRIPTIONAL REGULATOR YBHD"/>
    <property type="match status" value="1"/>
</dbReference>
<dbReference type="PANTHER" id="PTHR30419:SF29">
    <property type="entry name" value="LYSR-FAMILY TRANSCRIPTIONAL REGULATOR"/>
    <property type="match status" value="1"/>
</dbReference>
<comment type="similarity">
    <text evidence="1">Belongs to the LysR transcriptional regulatory family.</text>
</comment>
<dbReference type="Gene3D" id="3.40.190.10">
    <property type="entry name" value="Periplasmic binding protein-like II"/>
    <property type="match status" value="2"/>
</dbReference>
<dbReference type="EMBL" id="BAABIQ010000005">
    <property type="protein sequence ID" value="GAA4783479.1"/>
    <property type="molecule type" value="Genomic_DNA"/>
</dbReference>
<evidence type="ECO:0000256" key="4">
    <source>
        <dbReference type="ARBA" id="ARBA00023163"/>
    </source>
</evidence>
<dbReference type="InterPro" id="IPR050950">
    <property type="entry name" value="HTH-type_LysR_regulators"/>
</dbReference>
<keyword evidence="7" id="KW-1185">Reference proteome</keyword>
<evidence type="ECO:0000259" key="5">
    <source>
        <dbReference type="PROSITE" id="PS50931"/>
    </source>
</evidence>
<dbReference type="Pfam" id="PF03466">
    <property type="entry name" value="LysR_substrate"/>
    <property type="match status" value="1"/>
</dbReference>
<proteinExistence type="inferred from homology"/>
<dbReference type="InterPro" id="IPR000847">
    <property type="entry name" value="LysR_HTH_N"/>
</dbReference>
<evidence type="ECO:0000256" key="1">
    <source>
        <dbReference type="ARBA" id="ARBA00009437"/>
    </source>
</evidence>
<reference evidence="7" key="1">
    <citation type="journal article" date="2019" name="Int. J. Syst. Evol. Microbiol.">
        <title>The Global Catalogue of Microorganisms (GCM) 10K type strain sequencing project: providing services to taxonomists for standard genome sequencing and annotation.</title>
        <authorList>
            <consortium name="The Broad Institute Genomics Platform"/>
            <consortium name="The Broad Institute Genome Sequencing Center for Infectious Disease"/>
            <person name="Wu L."/>
            <person name="Ma J."/>
        </authorList>
    </citation>
    <scope>NUCLEOTIDE SEQUENCE [LARGE SCALE GENOMIC DNA]</scope>
    <source>
        <strain evidence="7">JCM 18200</strain>
    </source>
</reference>
<feature type="domain" description="HTH lysR-type" evidence="5">
    <location>
        <begin position="1"/>
        <end position="58"/>
    </location>
</feature>
<evidence type="ECO:0000313" key="6">
    <source>
        <dbReference type="EMBL" id="GAA4783479.1"/>
    </source>
</evidence>
<dbReference type="SUPFAM" id="SSF53850">
    <property type="entry name" value="Periplasmic binding protein-like II"/>
    <property type="match status" value="1"/>
</dbReference>
<dbReference type="InterPro" id="IPR005119">
    <property type="entry name" value="LysR_subst-bd"/>
</dbReference>
<dbReference type="Proteomes" id="UP001501411">
    <property type="component" value="Unassembled WGS sequence"/>
</dbReference>
<gene>
    <name evidence="6" type="ORF">GCM10023231_08900</name>
</gene>
<dbReference type="InterPro" id="IPR036390">
    <property type="entry name" value="WH_DNA-bd_sf"/>
</dbReference>
<dbReference type="CDD" id="cd08411">
    <property type="entry name" value="PBP2_OxyR"/>
    <property type="match status" value="1"/>
</dbReference>
<evidence type="ECO:0000256" key="3">
    <source>
        <dbReference type="ARBA" id="ARBA00023125"/>
    </source>
</evidence>
<protein>
    <submittedName>
        <fullName evidence="6">Hydrogen peroxide-inducible genes activator</fullName>
    </submittedName>
</protein>
<keyword evidence="3" id="KW-0238">DNA-binding</keyword>